<dbReference type="InterPro" id="IPR036390">
    <property type="entry name" value="WH_DNA-bd_sf"/>
</dbReference>
<dbReference type="Pfam" id="PF07729">
    <property type="entry name" value="FCD"/>
    <property type="match status" value="1"/>
</dbReference>
<dbReference type="Proteomes" id="UP000276603">
    <property type="component" value="Unassembled WGS sequence"/>
</dbReference>
<dbReference type="InterPro" id="IPR011711">
    <property type="entry name" value="GntR_C"/>
</dbReference>
<dbReference type="InterPro" id="IPR036388">
    <property type="entry name" value="WH-like_DNA-bd_sf"/>
</dbReference>
<dbReference type="OrthoDB" id="703321at2"/>
<gene>
    <name evidence="5" type="ORF">D7Z94_04265</name>
</gene>
<feature type="domain" description="HTH gntR-type" evidence="4">
    <location>
        <begin position="6"/>
        <end position="73"/>
    </location>
</feature>
<dbReference type="SMART" id="SM00345">
    <property type="entry name" value="HTH_GNTR"/>
    <property type="match status" value="1"/>
</dbReference>
<dbReference type="GO" id="GO:0003700">
    <property type="term" value="F:DNA-binding transcription factor activity"/>
    <property type="evidence" value="ECO:0007669"/>
    <property type="project" value="InterPro"/>
</dbReference>
<dbReference type="InterPro" id="IPR008920">
    <property type="entry name" value="TF_FadR/GntR_C"/>
</dbReference>
<dbReference type="RefSeq" id="WP_120710269.1">
    <property type="nucleotide sequence ID" value="NZ_RBCJ01000001.1"/>
</dbReference>
<evidence type="ECO:0000313" key="6">
    <source>
        <dbReference type="Proteomes" id="UP000276603"/>
    </source>
</evidence>
<evidence type="ECO:0000259" key="4">
    <source>
        <dbReference type="PROSITE" id="PS50949"/>
    </source>
</evidence>
<dbReference type="SUPFAM" id="SSF46785">
    <property type="entry name" value="Winged helix' DNA-binding domain"/>
    <property type="match status" value="1"/>
</dbReference>
<dbReference type="Pfam" id="PF00392">
    <property type="entry name" value="GntR"/>
    <property type="match status" value="1"/>
</dbReference>
<accession>A0A3B0CAU8</accession>
<sequence length="212" mass="24210">MRITADELSKQAYKKVKKMIVSKKLLPGQKIVQEQLADKLGISRTPLRSALQMLEAESLIKSIPRRGVIVREFSNAEIIEIYDCRIALESTATRLFTHRAAQPEIDRLRSLLLPFEKGEINAQAYQKADSEFHNSLIKNSGNDFLYNLFQKGNLLVCIDMIGLVRPPQETLEEHLDIVSAIRYRDADLAENLIKDHLEKSKQLILKKLENGK</sequence>
<comment type="caution">
    <text evidence="5">The sequence shown here is derived from an EMBL/GenBank/DDBJ whole genome shotgun (WGS) entry which is preliminary data.</text>
</comment>
<evidence type="ECO:0000256" key="2">
    <source>
        <dbReference type="ARBA" id="ARBA00023125"/>
    </source>
</evidence>
<dbReference type="PANTHER" id="PTHR43537:SF49">
    <property type="entry name" value="TRANSCRIPTIONAL REGULATORY PROTEIN"/>
    <property type="match status" value="1"/>
</dbReference>
<keyword evidence="3" id="KW-0804">Transcription</keyword>
<dbReference type="SUPFAM" id="SSF48008">
    <property type="entry name" value="GntR ligand-binding domain-like"/>
    <property type="match status" value="1"/>
</dbReference>
<dbReference type="CDD" id="cd07377">
    <property type="entry name" value="WHTH_GntR"/>
    <property type="match status" value="1"/>
</dbReference>
<dbReference type="PANTHER" id="PTHR43537">
    <property type="entry name" value="TRANSCRIPTIONAL REGULATOR, GNTR FAMILY"/>
    <property type="match status" value="1"/>
</dbReference>
<dbReference type="PROSITE" id="PS50949">
    <property type="entry name" value="HTH_GNTR"/>
    <property type="match status" value="1"/>
</dbReference>
<evidence type="ECO:0000313" key="5">
    <source>
        <dbReference type="EMBL" id="RKN83062.1"/>
    </source>
</evidence>
<dbReference type="GO" id="GO:0003677">
    <property type="term" value="F:DNA binding"/>
    <property type="evidence" value="ECO:0007669"/>
    <property type="project" value="UniProtKB-KW"/>
</dbReference>
<keyword evidence="6" id="KW-1185">Reference proteome</keyword>
<dbReference type="EMBL" id="RBCJ01000001">
    <property type="protein sequence ID" value="RKN83062.1"/>
    <property type="molecule type" value="Genomic_DNA"/>
</dbReference>
<dbReference type="SMART" id="SM00895">
    <property type="entry name" value="FCD"/>
    <property type="match status" value="1"/>
</dbReference>
<dbReference type="InterPro" id="IPR000524">
    <property type="entry name" value="Tscrpt_reg_HTH_GntR"/>
</dbReference>
<protein>
    <submittedName>
        <fullName evidence="5">GntR family transcriptional regulator</fullName>
    </submittedName>
</protein>
<evidence type="ECO:0000256" key="1">
    <source>
        <dbReference type="ARBA" id="ARBA00023015"/>
    </source>
</evidence>
<organism evidence="5 6">
    <name type="scientific">Ulvibacterium marinum</name>
    <dbReference type="NCBI Taxonomy" id="2419782"/>
    <lineage>
        <taxon>Bacteria</taxon>
        <taxon>Pseudomonadati</taxon>
        <taxon>Bacteroidota</taxon>
        <taxon>Flavobacteriia</taxon>
        <taxon>Flavobacteriales</taxon>
        <taxon>Flavobacteriaceae</taxon>
        <taxon>Ulvibacterium</taxon>
    </lineage>
</organism>
<dbReference type="AlphaFoldDB" id="A0A3B0CAU8"/>
<keyword evidence="2" id="KW-0238">DNA-binding</keyword>
<dbReference type="PRINTS" id="PR00035">
    <property type="entry name" value="HTHGNTR"/>
</dbReference>
<dbReference type="Gene3D" id="1.10.10.10">
    <property type="entry name" value="Winged helix-like DNA-binding domain superfamily/Winged helix DNA-binding domain"/>
    <property type="match status" value="1"/>
</dbReference>
<proteinExistence type="predicted"/>
<reference evidence="5 6" key="1">
    <citation type="submission" date="2018-10" db="EMBL/GenBank/DDBJ databases">
        <title>Ulvibacterium marinum gen. nov., sp. nov., a novel marine bacterium of the family Flavobacteriaceae, isolated from a culture of the green alga Ulva prolifera.</title>
        <authorList>
            <person name="Zhang Z."/>
        </authorList>
    </citation>
    <scope>NUCLEOTIDE SEQUENCE [LARGE SCALE GENOMIC DNA]</scope>
    <source>
        <strain evidence="5 6">CCMM003</strain>
    </source>
</reference>
<dbReference type="Gene3D" id="1.20.120.530">
    <property type="entry name" value="GntR ligand-binding domain-like"/>
    <property type="match status" value="1"/>
</dbReference>
<name>A0A3B0CAU8_9FLAO</name>
<keyword evidence="1" id="KW-0805">Transcription regulation</keyword>
<evidence type="ECO:0000256" key="3">
    <source>
        <dbReference type="ARBA" id="ARBA00023163"/>
    </source>
</evidence>